<dbReference type="RefSeq" id="WP_313868200.1">
    <property type="nucleotide sequence ID" value="NZ_CP132507.1"/>
</dbReference>
<gene>
    <name evidence="2" type="ORF">RAN89_03085</name>
</gene>
<evidence type="ECO:0000313" key="2">
    <source>
        <dbReference type="EMBL" id="WNO05429.1"/>
    </source>
</evidence>
<accession>A0ABZ0B0I7</accession>
<organism evidence="2 3">
    <name type="scientific">Rhodoferax mekongensis</name>
    <dbReference type="NCBI Taxonomy" id="3068341"/>
    <lineage>
        <taxon>Bacteria</taxon>
        <taxon>Pseudomonadati</taxon>
        <taxon>Pseudomonadota</taxon>
        <taxon>Betaproteobacteria</taxon>
        <taxon>Burkholderiales</taxon>
        <taxon>Comamonadaceae</taxon>
        <taxon>Rhodoferax</taxon>
    </lineage>
</organism>
<evidence type="ECO:0000259" key="1">
    <source>
        <dbReference type="Pfam" id="PF04326"/>
    </source>
</evidence>
<dbReference type="Gene3D" id="3.30.565.60">
    <property type="match status" value="1"/>
</dbReference>
<proteinExistence type="predicted"/>
<dbReference type="InterPro" id="IPR007421">
    <property type="entry name" value="Schlafen_AlbA_2_dom"/>
</dbReference>
<dbReference type="InterPro" id="IPR038461">
    <property type="entry name" value="Schlafen_AlbA_2_dom_sf"/>
</dbReference>
<keyword evidence="2" id="KW-0547">Nucleotide-binding</keyword>
<dbReference type="GO" id="GO:0005524">
    <property type="term" value="F:ATP binding"/>
    <property type="evidence" value="ECO:0007669"/>
    <property type="project" value="UniProtKB-KW"/>
</dbReference>
<keyword evidence="3" id="KW-1185">Reference proteome</keyword>
<dbReference type="PANTHER" id="PTHR30595:SF6">
    <property type="entry name" value="SCHLAFEN ALBA-2 DOMAIN-CONTAINING PROTEIN"/>
    <property type="match status" value="1"/>
</dbReference>
<evidence type="ECO:0000313" key="3">
    <source>
        <dbReference type="Proteomes" id="UP001302257"/>
    </source>
</evidence>
<reference evidence="2 3" key="1">
    <citation type="submission" date="2023-08" db="EMBL/GenBank/DDBJ databases">
        <title>Rhodoferax potami sp. nov. and Rhodoferax mekongensis sp. nov., isolated from the Mekong River in Thailand.</title>
        <authorList>
            <person name="Kitikhun S."/>
            <person name="Charoenyingcharoen P."/>
            <person name="Siriarchawattana P."/>
            <person name="Likhitrattanapisal S."/>
            <person name="Nilsakha T."/>
            <person name="Chanpet A."/>
            <person name="Rattanawaree P."/>
            <person name="Ingsriswang S."/>
        </authorList>
    </citation>
    <scope>NUCLEOTIDE SEQUENCE [LARGE SCALE GENOMIC DNA]</scope>
    <source>
        <strain evidence="2 3">TBRC 17307</strain>
    </source>
</reference>
<sequence length="486" mass="53944">MANKHWVTDALAILAESLSPLPHELNELDWKANLSTHKDRLAEHLMAMANQPNGGVLVFGINNDGTAVGVSDSEVEQVIGTLANLGRDAIEPPIALDHAVVDHTPGTAVLLVKIPESPVKPVQRRGKSVEETWIRSGGTTRKASRQEIGALMMNSAPMRWEDLRASTLLKLDEVADLLDLQAIARLLERPLPGDDDDLAHWLVAEGLTTMEGRGHYITNFGAIAAARQLKDFPNLARKAIRVVIYRGTNKIDTIEELQGQRGYAVGFEGLIGYLRKMLPHSEVIKQSLRTEVSVYPEIALRELIANALIHQDFHISGSGPMVDVYSDRIAISNPGTLLPGKRPDRLIGATPESRNEKLAYSFRRFRICEERGTGFQKVVQAIELFGMPPLRITPEQTTFSVTLSAPRKFADMETPERIEACYQHAVLQYLSSQTLTNTTLRERFKLHDKQRNAITNLISEAVAAGRLKRKDASSGNKFAEYLPYWA</sequence>
<dbReference type="Pfam" id="PF04326">
    <property type="entry name" value="SLFN_AlbA_2"/>
    <property type="match status" value="1"/>
</dbReference>
<dbReference type="Proteomes" id="UP001302257">
    <property type="component" value="Chromosome"/>
</dbReference>
<dbReference type="Gene3D" id="3.30.950.30">
    <property type="entry name" value="Schlafen, AAA domain"/>
    <property type="match status" value="1"/>
</dbReference>
<dbReference type="PANTHER" id="PTHR30595">
    <property type="entry name" value="GLPR-RELATED TRANSCRIPTIONAL REPRESSOR"/>
    <property type="match status" value="1"/>
</dbReference>
<dbReference type="Pfam" id="PF13749">
    <property type="entry name" value="HATPase_c_4"/>
    <property type="match status" value="1"/>
</dbReference>
<name>A0ABZ0B0I7_9BURK</name>
<protein>
    <submittedName>
        <fullName evidence="2">ATP-binding protein</fullName>
    </submittedName>
</protein>
<dbReference type="InterPro" id="IPR038475">
    <property type="entry name" value="RecG_C_sf"/>
</dbReference>
<dbReference type="EMBL" id="CP132507">
    <property type="protein sequence ID" value="WNO05429.1"/>
    <property type="molecule type" value="Genomic_DNA"/>
</dbReference>
<keyword evidence="2" id="KW-0067">ATP-binding</keyword>
<feature type="domain" description="Schlafen AlbA-2" evidence="1">
    <location>
        <begin position="25"/>
        <end position="143"/>
    </location>
</feature>